<feature type="non-terminal residue" evidence="5">
    <location>
        <position position="1"/>
    </location>
</feature>
<organism evidence="5 6">
    <name type="scientific">Mucuna pruriens</name>
    <name type="common">Velvet bean</name>
    <name type="synonym">Dolichos pruriens</name>
    <dbReference type="NCBI Taxonomy" id="157652"/>
    <lineage>
        <taxon>Eukaryota</taxon>
        <taxon>Viridiplantae</taxon>
        <taxon>Streptophyta</taxon>
        <taxon>Embryophyta</taxon>
        <taxon>Tracheophyta</taxon>
        <taxon>Spermatophyta</taxon>
        <taxon>Magnoliopsida</taxon>
        <taxon>eudicotyledons</taxon>
        <taxon>Gunneridae</taxon>
        <taxon>Pentapetalae</taxon>
        <taxon>rosids</taxon>
        <taxon>fabids</taxon>
        <taxon>Fabales</taxon>
        <taxon>Fabaceae</taxon>
        <taxon>Papilionoideae</taxon>
        <taxon>50 kb inversion clade</taxon>
        <taxon>NPAAA clade</taxon>
        <taxon>indigoferoid/millettioid clade</taxon>
        <taxon>Phaseoleae</taxon>
        <taxon>Mucuna</taxon>
    </lineage>
</organism>
<dbReference type="Proteomes" id="UP000257109">
    <property type="component" value="Unassembled WGS sequence"/>
</dbReference>
<reference evidence="5" key="1">
    <citation type="submission" date="2018-05" db="EMBL/GenBank/DDBJ databases">
        <title>Draft genome of Mucuna pruriens seed.</title>
        <authorList>
            <person name="Nnadi N.E."/>
            <person name="Vos R."/>
            <person name="Hasami M.H."/>
            <person name="Devisetty U.K."/>
            <person name="Aguiy J.C."/>
        </authorList>
    </citation>
    <scope>NUCLEOTIDE SEQUENCE [LARGE SCALE GENOMIC DNA]</scope>
    <source>
        <strain evidence="5">JCA_2017</strain>
    </source>
</reference>
<dbReference type="SUPFAM" id="SSF50978">
    <property type="entry name" value="WD40 repeat-like"/>
    <property type="match status" value="1"/>
</dbReference>
<dbReference type="STRING" id="157652.A0A371FD42"/>
<proteinExistence type="predicted"/>
<dbReference type="SMART" id="SM00320">
    <property type="entry name" value="WD40"/>
    <property type="match status" value="7"/>
</dbReference>
<evidence type="ECO:0000256" key="3">
    <source>
        <dbReference type="PROSITE-ProRule" id="PRU00221"/>
    </source>
</evidence>
<dbReference type="PANTHER" id="PTHR44376">
    <property type="entry name" value="TRANSCRIPTIONAL REGULATOR OF FILAMENTOUS GROWTH FLO8"/>
    <property type="match status" value="1"/>
</dbReference>
<dbReference type="CDD" id="cd00200">
    <property type="entry name" value="WD40"/>
    <property type="match status" value="1"/>
</dbReference>
<dbReference type="OrthoDB" id="47802at2759"/>
<evidence type="ECO:0000256" key="1">
    <source>
        <dbReference type="ARBA" id="ARBA00022574"/>
    </source>
</evidence>
<keyword evidence="2" id="KW-0677">Repeat</keyword>
<dbReference type="InterPro" id="IPR019775">
    <property type="entry name" value="WD40_repeat_CS"/>
</dbReference>
<gene>
    <name evidence="5" type="primary">LUH</name>
    <name evidence="5" type="ORF">CR513_43825</name>
</gene>
<feature type="region of interest" description="Disordered" evidence="4">
    <location>
        <begin position="364"/>
        <end position="383"/>
    </location>
</feature>
<dbReference type="InterPro" id="IPR036322">
    <property type="entry name" value="WD40_repeat_dom_sf"/>
</dbReference>
<keyword evidence="1 3" id="KW-0853">WD repeat</keyword>
<dbReference type="PANTHER" id="PTHR44376:SF8">
    <property type="entry name" value="TRANSCRIPTIONAL COREPRESSOR LEUNIG-LIKE"/>
    <property type="match status" value="1"/>
</dbReference>
<dbReference type="PROSITE" id="PS50294">
    <property type="entry name" value="WD_REPEATS_REGION"/>
    <property type="match status" value="2"/>
</dbReference>
<feature type="compositionally biased region" description="Polar residues" evidence="4">
    <location>
        <begin position="12"/>
        <end position="26"/>
    </location>
</feature>
<dbReference type="InterPro" id="IPR006594">
    <property type="entry name" value="LisH"/>
</dbReference>
<dbReference type="Gene3D" id="2.130.10.10">
    <property type="entry name" value="YVTN repeat-like/Quinoprotein amine dehydrogenase"/>
    <property type="match status" value="2"/>
</dbReference>
<evidence type="ECO:0000256" key="4">
    <source>
        <dbReference type="SAM" id="MobiDB-lite"/>
    </source>
</evidence>
<comment type="caution">
    <text evidence="5">The sequence shown here is derived from an EMBL/GenBank/DDBJ whole genome shotgun (WGS) entry which is preliminary data.</text>
</comment>
<dbReference type="PROSITE" id="PS50082">
    <property type="entry name" value="WD_REPEATS_2"/>
    <property type="match status" value="4"/>
</dbReference>
<feature type="repeat" description="WD" evidence="3">
    <location>
        <begin position="449"/>
        <end position="490"/>
    </location>
</feature>
<dbReference type="InterPro" id="IPR044716">
    <property type="entry name" value="LEUNIG-like"/>
</dbReference>
<dbReference type="InterPro" id="IPR015943">
    <property type="entry name" value="WD40/YVTN_repeat-like_dom_sf"/>
</dbReference>
<dbReference type="PROSITE" id="PS50896">
    <property type="entry name" value="LISH"/>
    <property type="match status" value="1"/>
</dbReference>
<protein>
    <submittedName>
        <fullName evidence="5">Transcriptional corepressor LEUNIG-HOMOLOG</fullName>
    </submittedName>
</protein>
<keyword evidence="6" id="KW-1185">Reference proteome</keyword>
<feature type="region of interest" description="Disordered" evidence="4">
    <location>
        <begin position="1"/>
        <end position="34"/>
    </location>
</feature>
<feature type="repeat" description="WD" evidence="3">
    <location>
        <begin position="534"/>
        <end position="576"/>
    </location>
</feature>
<dbReference type="InterPro" id="IPR001680">
    <property type="entry name" value="WD40_rpt"/>
</dbReference>
<name>A0A371FD42_MUCPR</name>
<accession>A0A371FD42</accession>
<feature type="repeat" description="WD" evidence="3">
    <location>
        <begin position="491"/>
        <end position="523"/>
    </location>
</feature>
<dbReference type="AlphaFoldDB" id="A0A371FD42"/>
<evidence type="ECO:0000256" key="2">
    <source>
        <dbReference type="ARBA" id="ARBA00022737"/>
    </source>
</evidence>
<dbReference type="EMBL" id="QJKJ01009592">
    <property type="protein sequence ID" value="RDX76208.1"/>
    <property type="molecule type" value="Genomic_DNA"/>
</dbReference>
<dbReference type="GO" id="GO:0003714">
    <property type="term" value="F:transcription corepressor activity"/>
    <property type="evidence" value="ECO:0007669"/>
    <property type="project" value="InterPro"/>
</dbReference>
<evidence type="ECO:0000313" key="6">
    <source>
        <dbReference type="Proteomes" id="UP000257109"/>
    </source>
</evidence>
<evidence type="ECO:0000313" key="5">
    <source>
        <dbReference type="EMBL" id="RDX76208.1"/>
    </source>
</evidence>
<dbReference type="Pfam" id="PF00400">
    <property type="entry name" value="WD40"/>
    <property type="match status" value="5"/>
</dbReference>
<sequence length="734" mass="82235">MRYSSGAVRAPNPSQSVSTRGSNVGPNRQPRRLSIAMASPPIDRWDADRILRLYLHDYMIKRGMHNAAEIFKNEAQVPDNPVDMKFLDSVIDSPDGFLHEWWSIFYEVFTSRQGKIQETGPGSSSKVPMMTDNARNNAPPRIPQISTSEQRTPQFQVNSSFNNMMPQQAVCVIPSTMFNREQLGYMPENVEPSFHDLIKNNLKFLSGTSSNHPPQDVGKQVQKQVFKDSGIGMRVGRDIPRDPPVVMQKTVLPLDGPHETKTNEALNLVPLNGWPLNNQVLTSLLQTPNCPQQCQVLKTQDQDTVLAQATACTPKNQTFTVPENTSKPNILKISETESSDKDKQMIDQMITTVEHQHQQDQQMQMQSQNVEKSRKRKTTEVIRPGESAQYCKDAPNRKPGYENESVESFLSLENEHADHKIAPFSDLKRTSDSYKNENKGFSFEEVGCLHSSKSKVLSSHFSSDGKVLASAGHEKKVFIWNMETFDCVTTTETHSLLVTDVRFRPGSTIFATSSFDRSVRLWDAARPTRSLLKLIGHAEQVMSLDFHPRKVDLLCSCDSNDVIRLWNINQRVCTHITKGGSKQVRFQPCFGKFLATATGNNIKIVDVETDSLLYNLEVTVEGHVKDVLSICWDKCGNSIASVSEDSARVWSSDGKCISELHSNGNKFQSCIFHPGYLNLLIIGGYQSLELWSPTESSKTWAVPAHKGLIAGLADSPEDELVASASHDHCVKLWK</sequence>
<feature type="repeat" description="WD" evidence="3">
    <location>
        <begin position="702"/>
        <end position="734"/>
    </location>
</feature>
<dbReference type="PROSITE" id="PS00678">
    <property type="entry name" value="WD_REPEATS_1"/>
    <property type="match status" value="1"/>
</dbReference>